<proteinExistence type="predicted"/>
<accession>A0ABD2Q5H1</accession>
<sequence length="265" mass="30841">YDANCTALGTVGESLVVEASLFSESDSEEEGETLQKRTKRPWNYGPYATWRDLVLHQPHLHFNGVYVSRVDYGHQGGMSLDLKPMDSVCFNIRYYRVLKFHMEHRRVYMVTSAEEPAQIVRLLQQLDSAYFSSVMTDFTQNSLDHQLPIEASVKMGHFEWTQRNQFICRFSNKSSDREGTRRNLKRKFDSNATEIEMVATFEVSSTKHKLHNVLTWKEYTFIKKSQHTNLIMESSALDLKSEHFRPLVFSRVSCYTESVDELPLC</sequence>
<dbReference type="InterPro" id="IPR045464">
    <property type="entry name" value="Hrt3/FBXO9_C"/>
</dbReference>
<name>A0ABD2Q5H1_9PLAT</name>
<reference evidence="2 3" key="1">
    <citation type="submission" date="2024-11" db="EMBL/GenBank/DDBJ databases">
        <title>Adaptive evolution of stress response genes in parasites aligns with host niche diversity.</title>
        <authorList>
            <person name="Hahn C."/>
            <person name="Resl P."/>
        </authorList>
    </citation>
    <scope>NUCLEOTIDE SEQUENCE [LARGE SCALE GENOMIC DNA]</scope>
    <source>
        <strain evidence="2">EGGRZ-B1_66</strain>
        <tissue evidence="2">Body</tissue>
    </source>
</reference>
<dbReference type="AlphaFoldDB" id="A0ABD2Q5H1"/>
<evidence type="ECO:0000313" key="2">
    <source>
        <dbReference type="EMBL" id="KAL3314837.1"/>
    </source>
</evidence>
<gene>
    <name evidence="2" type="ORF">Ciccas_006537</name>
</gene>
<evidence type="ECO:0000259" key="1">
    <source>
        <dbReference type="Pfam" id="PF19270"/>
    </source>
</evidence>
<keyword evidence="3" id="KW-1185">Reference proteome</keyword>
<organism evidence="2 3">
    <name type="scientific">Cichlidogyrus casuarinus</name>
    <dbReference type="NCBI Taxonomy" id="1844966"/>
    <lineage>
        <taxon>Eukaryota</taxon>
        <taxon>Metazoa</taxon>
        <taxon>Spiralia</taxon>
        <taxon>Lophotrochozoa</taxon>
        <taxon>Platyhelminthes</taxon>
        <taxon>Monogenea</taxon>
        <taxon>Monopisthocotylea</taxon>
        <taxon>Dactylogyridea</taxon>
        <taxon>Ancyrocephalidae</taxon>
        <taxon>Cichlidogyrus</taxon>
    </lineage>
</organism>
<evidence type="ECO:0000313" key="3">
    <source>
        <dbReference type="Proteomes" id="UP001626550"/>
    </source>
</evidence>
<dbReference type="EMBL" id="JBJKFK010000895">
    <property type="protein sequence ID" value="KAL3314837.1"/>
    <property type="molecule type" value="Genomic_DNA"/>
</dbReference>
<feature type="domain" description="F-box protein Hrt3/FBXO9 C-terminal" evidence="1">
    <location>
        <begin position="49"/>
        <end position="129"/>
    </location>
</feature>
<protein>
    <recommendedName>
        <fullName evidence="1">F-box protein Hrt3/FBXO9 C-terminal domain-containing protein</fullName>
    </recommendedName>
</protein>
<feature type="non-terminal residue" evidence="2">
    <location>
        <position position="1"/>
    </location>
</feature>
<dbReference type="Proteomes" id="UP001626550">
    <property type="component" value="Unassembled WGS sequence"/>
</dbReference>
<dbReference type="Pfam" id="PF19270">
    <property type="entry name" value="FBO_C"/>
    <property type="match status" value="1"/>
</dbReference>
<comment type="caution">
    <text evidence="2">The sequence shown here is derived from an EMBL/GenBank/DDBJ whole genome shotgun (WGS) entry which is preliminary data.</text>
</comment>